<dbReference type="Pfam" id="PF01814">
    <property type="entry name" value="Hemerythrin"/>
    <property type="match status" value="1"/>
</dbReference>
<dbReference type="RefSeq" id="WP_150084068.1">
    <property type="nucleotide sequence ID" value="NZ_VWRN01000048.1"/>
</dbReference>
<dbReference type="Proteomes" id="UP000324324">
    <property type="component" value="Unassembled WGS sequence"/>
</dbReference>
<dbReference type="EMBL" id="VWRN01000048">
    <property type="protein sequence ID" value="KAA6119865.1"/>
    <property type="molecule type" value="Genomic_DNA"/>
</dbReference>
<protein>
    <submittedName>
        <fullName evidence="2">Hemerythrin domain-containing protein</fullName>
    </submittedName>
</protein>
<evidence type="ECO:0000259" key="1">
    <source>
        <dbReference type="Pfam" id="PF01814"/>
    </source>
</evidence>
<dbReference type="AlphaFoldDB" id="A0A5M8ACX7"/>
<sequence>MLPNTPTIPSFESPIELLTACHDKVRRFASLCGRLAEHTARHGADDQARTAAAGIVRYFTIAAPLHHEDEEADLFPALRALGDETLTAAMQALEDDHDTLDALWEQARPWLQAVQQGSADAPPEALAQFAAHYLRHVEREEREVFPFATRLPEPTLRAIGQRMAQRRGA</sequence>
<gene>
    <name evidence="2" type="ORF">F1599_18360</name>
</gene>
<accession>A0A5M8ACX7</accession>
<evidence type="ECO:0000313" key="3">
    <source>
        <dbReference type="Proteomes" id="UP000324324"/>
    </source>
</evidence>
<feature type="domain" description="Hemerythrin-like" evidence="1">
    <location>
        <begin position="14"/>
        <end position="148"/>
    </location>
</feature>
<comment type="caution">
    <text evidence="2">The sequence shown here is derived from an EMBL/GenBank/DDBJ whole genome shotgun (WGS) entry which is preliminary data.</text>
</comment>
<organism evidence="2 3">
    <name type="scientific">Cupriavidus cauae</name>
    <dbReference type="NCBI Taxonomy" id="2608999"/>
    <lineage>
        <taxon>Bacteria</taxon>
        <taxon>Pseudomonadati</taxon>
        <taxon>Pseudomonadota</taxon>
        <taxon>Betaproteobacteria</taxon>
        <taxon>Burkholderiales</taxon>
        <taxon>Burkholderiaceae</taxon>
        <taxon>Cupriavidus</taxon>
    </lineage>
</organism>
<reference evidence="2 3" key="1">
    <citation type="submission" date="2019-09" db="EMBL/GenBank/DDBJ databases">
        <title>Isolation of a novel species in the genus Cupriavidus from patients with sepsis using whole genome sequencing.</title>
        <authorList>
            <person name="Kweon O.J."/>
            <person name="Lee M.-K."/>
        </authorList>
    </citation>
    <scope>NUCLEOTIDE SEQUENCE [LARGE SCALE GENOMIC DNA]</scope>
    <source>
        <strain evidence="2 3">MKL-01</strain>
    </source>
</reference>
<dbReference type="Gene3D" id="1.20.120.520">
    <property type="entry name" value="nmb1532 protein domain like"/>
    <property type="match status" value="1"/>
</dbReference>
<name>A0A5M8ACX7_9BURK</name>
<evidence type="ECO:0000313" key="2">
    <source>
        <dbReference type="EMBL" id="KAA6119865.1"/>
    </source>
</evidence>
<proteinExistence type="predicted"/>
<dbReference type="InterPro" id="IPR012312">
    <property type="entry name" value="Hemerythrin-like"/>
</dbReference>
<dbReference type="CDD" id="cd12108">
    <property type="entry name" value="Hr-like"/>
    <property type="match status" value="1"/>
</dbReference>
<keyword evidence="3" id="KW-1185">Reference proteome</keyword>